<dbReference type="AlphaFoldDB" id="A0A1T5K0L2"/>
<dbReference type="RefSeq" id="WP_079723564.1">
    <property type="nucleotide sequence ID" value="NZ_BMCL01000002.1"/>
</dbReference>
<keyword evidence="2" id="KW-1185">Reference proteome</keyword>
<reference evidence="1 2" key="1">
    <citation type="submission" date="2017-02" db="EMBL/GenBank/DDBJ databases">
        <authorList>
            <person name="Peterson S.W."/>
        </authorList>
    </citation>
    <scope>NUCLEOTIDE SEQUENCE [LARGE SCALE GENOMIC DNA]</scope>
    <source>
        <strain evidence="1 2">P15</strain>
    </source>
</reference>
<organism evidence="1 2">
    <name type="scientific">Pseudoxanthomonas indica</name>
    <dbReference type="NCBI Taxonomy" id="428993"/>
    <lineage>
        <taxon>Bacteria</taxon>
        <taxon>Pseudomonadati</taxon>
        <taxon>Pseudomonadota</taxon>
        <taxon>Gammaproteobacteria</taxon>
        <taxon>Lysobacterales</taxon>
        <taxon>Lysobacteraceae</taxon>
        <taxon>Pseudoxanthomonas</taxon>
    </lineage>
</organism>
<name>A0A1T5K0L2_9GAMM</name>
<proteinExistence type="predicted"/>
<dbReference type="Proteomes" id="UP000190341">
    <property type="component" value="Unassembled WGS sequence"/>
</dbReference>
<gene>
    <name evidence="1" type="ORF">SAMN06296058_1249</name>
</gene>
<evidence type="ECO:0000313" key="1">
    <source>
        <dbReference type="EMBL" id="SKC57163.1"/>
    </source>
</evidence>
<accession>A0A1T5K0L2</accession>
<dbReference type="STRING" id="428993.SAMN06296058_1249"/>
<evidence type="ECO:0000313" key="2">
    <source>
        <dbReference type="Proteomes" id="UP000190341"/>
    </source>
</evidence>
<protein>
    <submittedName>
        <fullName evidence="1">Uncharacterized protein</fullName>
    </submittedName>
</protein>
<sequence length="107" mass="11470">MSEALFRRNFDRAFLSAWGVATGGLSGTYTSQAGAETAVDVLVDPATDDFGDDLAPISYDKALVTLFLEQVSPETGGVVAVGSDTYYLVKRTPLSDDSRSEWVARRG</sequence>
<dbReference type="EMBL" id="FUZV01000001">
    <property type="protein sequence ID" value="SKC57163.1"/>
    <property type="molecule type" value="Genomic_DNA"/>
</dbReference>